<dbReference type="EMBL" id="CP012418">
    <property type="protein sequence ID" value="AOE50917.1"/>
    <property type="molecule type" value="Genomic_DNA"/>
</dbReference>
<evidence type="ECO:0000313" key="5">
    <source>
        <dbReference type="EMBL" id="AOE50917.1"/>
    </source>
</evidence>
<sequence length="171" mass="19405">MTPAYVTPRLSVFELTSDTGQREVSELLSRLPKLLTPAVTENLPPHFHDITSDTDAQAWYDRMMSESRLFIVKENDKDSIIGLLFASTEHPHNVHIGYLLGEHYWGQGLASELLQGFIQHVTKTENWTTLVGGVDKHNKASSRLLTKLGFVVRPAEDEPVVFYEYSLYSEK</sequence>
<dbReference type="OrthoDB" id="6293260at2"/>
<proteinExistence type="inferred from homology"/>
<dbReference type="GO" id="GO:0016747">
    <property type="term" value="F:acyltransferase activity, transferring groups other than amino-acyl groups"/>
    <property type="evidence" value="ECO:0007669"/>
    <property type="project" value="InterPro"/>
</dbReference>
<evidence type="ECO:0000313" key="6">
    <source>
        <dbReference type="Proteomes" id="UP000094147"/>
    </source>
</evidence>
<name>A0A1B3BDY8_9GAMM</name>
<protein>
    <submittedName>
        <fullName evidence="5">Ferrichrome-binding protein</fullName>
    </submittedName>
</protein>
<comment type="similarity">
    <text evidence="3">Belongs to the acetyltransferase family. RimJ subfamily.</text>
</comment>
<dbReference type="PANTHER" id="PTHR43792">
    <property type="entry name" value="GNAT FAMILY, PUTATIVE (AFU_ORTHOLOGUE AFUA_3G00765)-RELATED-RELATED"/>
    <property type="match status" value="1"/>
</dbReference>
<keyword evidence="1" id="KW-0808">Transferase</keyword>
<organism evidence="5 6">
    <name type="scientific">Kangiella sediminilitoris</name>
    <dbReference type="NCBI Taxonomy" id="1144748"/>
    <lineage>
        <taxon>Bacteria</taxon>
        <taxon>Pseudomonadati</taxon>
        <taxon>Pseudomonadota</taxon>
        <taxon>Gammaproteobacteria</taxon>
        <taxon>Kangiellales</taxon>
        <taxon>Kangiellaceae</taxon>
        <taxon>Kangiella</taxon>
    </lineage>
</organism>
<dbReference type="AlphaFoldDB" id="A0A1B3BDY8"/>
<accession>A0A1B3BDY8</accession>
<dbReference type="SUPFAM" id="SSF55729">
    <property type="entry name" value="Acyl-CoA N-acyltransferases (Nat)"/>
    <property type="match status" value="1"/>
</dbReference>
<dbReference type="RefSeq" id="WP_068993885.1">
    <property type="nucleotide sequence ID" value="NZ_CP012418.1"/>
</dbReference>
<evidence type="ECO:0000256" key="3">
    <source>
        <dbReference type="ARBA" id="ARBA00038502"/>
    </source>
</evidence>
<reference evidence="6" key="1">
    <citation type="submission" date="2015-08" db="EMBL/GenBank/DDBJ databases">
        <authorList>
            <person name="Kim K.M."/>
        </authorList>
    </citation>
    <scope>NUCLEOTIDE SEQUENCE [LARGE SCALE GENOMIC DNA]</scope>
    <source>
        <strain evidence="6">KCTC 23892</strain>
    </source>
</reference>
<dbReference type="InterPro" id="IPR016181">
    <property type="entry name" value="Acyl_CoA_acyltransferase"/>
</dbReference>
<dbReference type="PANTHER" id="PTHR43792:SF8">
    <property type="entry name" value="[RIBOSOMAL PROTEIN US5]-ALANINE N-ACETYLTRANSFERASE"/>
    <property type="match status" value="1"/>
</dbReference>
<evidence type="ECO:0000259" key="4">
    <source>
        <dbReference type="PROSITE" id="PS51186"/>
    </source>
</evidence>
<evidence type="ECO:0000256" key="1">
    <source>
        <dbReference type="ARBA" id="ARBA00022679"/>
    </source>
</evidence>
<dbReference type="InterPro" id="IPR000182">
    <property type="entry name" value="GNAT_dom"/>
</dbReference>
<dbReference type="PROSITE" id="PS51186">
    <property type="entry name" value="GNAT"/>
    <property type="match status" value="1"/>
</dbReference>
<dbReference type="InterPro" id="IPR051531">
    <property type="entry name" value="N-acetyltransferase"/>
</dbReference>
<evidence type="ECO:0000256" key="2">
    <source>
        <dbReference type="ARBA" id="ARBA00023315"/>
    </source>
</evidence>
<dbReference type="Pfam" id="PF13302">
    <property type="entry name" value="Acetyltransf_3"/>
    <property type="match status" value="1"/>
</dbReference>
<dbReference type="KEGG" id="ksd:KS2013_2212"/>
<dbReference type="Proteomes" id="UP000094147">
    <property type="component" value="Chromosome"/>
</dbReference>
<dbReference type="STRING" id="1144748.KS2013_2212"/>
<dbReference type="Gene3D" id="3.40.630.30">
    <property type="match status" value="1"/>
</dbReference>
<feature type="domain" description="N-acetyltransferase" evidence="4">
    <location>
        <begin position="34"/>
        <end position="168"/>
    </location>
</feature>
<keyword evidence="2" id="KW-0012">Acyltransferase</keyword>
<gene>
    <name evidence="5" type="ORF">KS2013_2212</name>
</gene>
<keyword evidence="6" id="KW-1185">Reference proteome</keyword>